<feature type="transmembrane region" description="Helical" evidence="1">
    <location>
        <begin position="16"/>
        <end position="36"/>
    </location>
</feature>
<accession>A0A368S4Y1</accession>
<dbReference type="Pfam" id="PF04578">
    <property type="entry name" value="DUF594"/>
    <property type="match status" value="1"/>
</dbReference>
<feature type="transmembrane region" description="Helical" evidence="1">
    <location>
        <begin position="48"/>
        <end position="68"/>
    </location>
</feature>
<organism evidence="3">
    <name type="scientific">Setaria italica</name>
    <name type="common">Foxtail millet</name>
    <name type="synonym">Panicum italicum</name>
    <dbReference type="NCBI Taxonomy" id="4555"/>
    <lineage>
        <taxon>Eukaryota</taxon>
        <taxon>Viridiplantae</taxon>
        <taxon>Streptophyta</taxon>
        <taxon>Embryophyta</taxon>
        <taxon>Tracheophyta</taxon>
        <taxon>Spermatophyta</taxon>
        <taxon>Magnoliopsida</taxon>
        <taxon>Liliopsida</taxon>
        <taxon>Poales</taxon>
        <taxon>Poaceae</taxon>
        <taxon>PACMAD clade</taxon>
        <taxon>Panicoideae</taxon>
        <taxon>Panicodae</taxon>
        <taxon>Paniceae</taxon>
        <taxon>Cenchrinae</taxon>
        <taxon>Setaria</taxon>
    </lineage>
</organism>
<dbReference type="InterPro" id="IPR007658">
    <property type="entry name" value="DUF594"/>
</dbReference>
<dbReference type="OrthoDB" id="679215at2759"/>
<dbReference type="Pfam" id="PF13968">
    <property type="entry name" value="DUF4220"/>
    <property type="match status" value="1"/>
</dbReference>
<gene>
    <name evidence="3" type="ORF">SETIT_8G059000v2</name>
</gene>
<feature type="transmembrane region" description="Helical" evidence="1">
    <location>
        <begin position="317"/>
        <end position="335"/>
    </location>
</feature>
<dbReference type="EMBL" id="CM003535">
    <property type="protein sequence ID" value="RCV37394.1"/>
    <property type="molecule type" value="Genomic_DNA"/>
</dbReference>
<proteinExistence type="predicted"/>
<evidence type="ECO:0000256" key="1">
    <source>
        <dbReference type="SAM" id="Phobius"/>
    </source>
</evidence>
<reference evidence="3" key="1">
    <citation type="journal article" date="2012" name="Nat. Biotechnol.">
        <title>Reference genome sequence of the model plant Setaria.</title>
        <authorList>
            <person name="Bennetzen J.L."/>
            <person name="Schmutz J."/>
            <person name="Wang H."/>
            <person name="Percifield R."/>
            <person name="Hawkins J."/>
            <person name="Pontaroli A.C."/>
            <person name="Estep M."/>
            <person name="Feng L."/>
            <person name="Vaughn J.N."/>
            <person name="Grimwood J."/>
            <person name="Jenkins J."/>
            <person name="Barry K."/>
            <person name="Lindquist E."/>
            <person name="Hellsten U."/>
            <person name="Deshpande S."/>
            <person name="Wang X."/>
            <person name="Wu X."/>
            <person name="Mitros T."/>
            <person name="Triplett J."/>
            <person name="Yang X."/>
            <person name="Ye C.Y."/>
            <person name="Mauro-Herrera M."/>
            <person name="Wang L."/>
            <person name="Li P."/>
            <person name="Sharma M."/>
            <person name="Sharma R."/>
            <person name="Ronald P.C."/>
            <person name="Panaud O."/>
            <person name="Kellogg E.A."/>
            <person name="Brutnell T.P."/>
            <person name="Doust A.N."/>
            <person name="Tuskan G.A."/>
            <person name="Rokhsar D."/>
            <person name="Devos K.M."/>
        </authorList>
    </citation>
    <scope>NUCLEOTIDE SEQUENCE [LARGE SCALE GENOMIC DNA]</scope>
    <source>
        <strain evidence="3">Yugu1</strain>
    </source>
</reference>
<reference evidence="3" key="2">
    <citation type="submission" date="2015-07" db="EMBL/GenBank/DDBJ databases">
        <authorList>
            <person name="Noorani M."/>
        </authorList>
    </citation>
    <scope>NUCLEOTIDE SEQUENCE</scope>
    <source>
        <strain evidence="3">Yugu1</strain>
    </source>
</reference>
<keyword evidence="1" id="KW-1133">Transmembrane helix</keyword>
<dbReference type="PANTHER" id="PTHR31325">
    <property type="entry name" value="OS01G0798800 PROTEIN-RELATED"/>
    <property type="match status" value="1"/>
</dbReference>
<dbReference type="STRING" id="4555.A0A368S4Y1"/>
<feature type="domain" description="DUF4220" evidence="2">
    <location>
        <begin position="50"/>
        <end position="231"/>
    </location>
</feature>
<sequence length="713" mass="80593">MTDIQSAIQWWEEWQLRVLVLGSLVIQWFLLVAAPMRKYTISSVFRRCIWLAYISSDALAIYALATLFNRHARASSAYDYDAASKATSLEVLWAPLLLVHLGGRDEITAFNIQDNELWTRQTVTVVSQVTVAVYAFYKSWPDAADRRLLLSAIMLFISGVINFCEKPWALRSASINRLVAVSSTIQGQKKELSLWERLFTEMDGHYQSCWVGISQERDKRILSEMDKVQMILSDISLLAAVGKEKEKNDVLATLSPGVEMTPWLRRAFELIYTRANVIYAPAYMTCDFVLVPALYIAAITLFAMGHKQGYNATDIKMTYIFMVFTAVLDALGVLISKQLYKLMSMTRIPALCTTLAEYNLINSVAKRMKPTTGWLLKCATCFGCGDYSFGDRNRSAAVADFVVFELLKPGRVEGLDLASYRSLTKPNWALGNELRDYVRHGPEIVRRSLSDSPFDESVLLWHIATDLCYRFMPRSRSIRYRDECIIAISNYMGYLLKFQPEMLMTGSRPHLFTLTMGNLEKLLQGKKGKPLDIVLEIIMDEIEGKKYPLLHNACMLAKELMASDPDKHWKLIYGVWMGMLCYSASMCRGYLHARSLGEGGEFLSYVWIVISLKGAKTLADKLQMSEEATTCGPQTEESEQDIQSLFGHEGMHKLLAEEHGGTAGVARRRSGPPCWSATSHGWTTMWGFAAAREQVDLQLAVNLLLGGMEELRW</sequence>
<protein>
    <recommendedName>
        <fullName evidence="2">DUF4220 domain-containing protein</fullName>
    </recommendedName>
</protein>
<dbReference type="AlphaFoldDB" id="A0A368S4Y1"/>
<feature type="transmembrane region" description="Helical" evidence="1">
    <location>
        <begin position="282"/>
        <end position="305"/>
    </location>
</feature>
<keyword evidence="1" id="KW-0472">Membrane</keyword>
<keyword evidence="1" id="KW-0812">Transmembrane</keyword>
<evidence type="ECO:0000259" key="2">
    <source>
        <dbReference type="Pfam" id="PF13968"/>
    </source>
</evidence>
<name>A0A368S4Y1_SETIT</name>
<dbReference type="InterPro" id="IPR025315">
    <property type="entry name" value="DUF4220"/>
</dbReference>
<evidence type="ECO:0000313" key="3">
    <source>
        <dbReference type="EMBL" id="RCV37394.1"/>
    </source>
</evidence>